<name>A0ABD0YFJ1_UMBPY</name>
<evidence type="ECO:0000313" key="5">
    <source>
        <dbReference type="Proteomes" id="UP001557470"/>
    </source>
</evidence>
<dbReference type="InterPro" id="IPR013899">
    <property type="entry name" value="DUF1771"/>
</dbReference>
<feature type="non-terminal residue" evidence="4">
    <location>
        <position position="1779"/>
    </location>
</feature>
<dbReference type="Pfam" id="PF25126">
    <property type="entry name" value="DUF7818"/>
    <property type="match status" value="1"/>
</dbReference>
<dbReference type="CDD" id="cd14279">
    <property type="entry name" value="CUE"/>
    <property type="match status" value="1"/>
</dbReference>
<dbReference type="InterPro" id="IPR036063">
    <property type="entry name" value="Smr_dom_sf"/>
</dbReference>
<feature type="compositionally biased region" description="Pro residues" evidence="1">
    <location>
        <begin position="526"/>
        <end position="536"/>
    </location>
</feature>
<dbReference type="Gene3D" id="3.40.50.300">
    <property type="entry name" value="P-loop containing nucleotide triphosphate hydrolases"/>
    <property type="match status" value="1"/>
</dbReference>
<dbReference type="EMBL" id="JAGEUA010000001">
    <property type="protein sequence ID" value="KAL1023977.1"/>
    <property type="molecule type" value="Genomic_DNA"/>
</dbReference>
<feature type="region of interest" description="Disordered" evidence="1">
    <location>
        <begin position="943"/>
        <end position="976"/>
    </location>
</feature>
<feature type="region of interest" description="Disordered" evidence="1">
    <location>
        <begin position="1273"/>
        <end position="1294"/>
    </location>
</feature>
<dbReference type="Pfam" id="PF08590">
    <property type="entry name" value="DUF1771"/>
    <property type="match status" value="1"/>
</dbReference>
<proteinExistence type="predicted"/>
<dbReference type="SUPFAM" id="SSF52540">
    <property type="entry name" value="P-loop containing nucleoside triphosphate hydrolases"/>
    <property type="match status" value="1"/>
</dbReference>
<dbReference type="InterPro" id="IPR052772">
    <property type="entry name" value="Endo/PolyKinase_Domain-Protein"/>
</dbReference>
<dbReference type="InterPro" id="IPR027417">
    <property type="entry name" value="P-loop_NTPase"/>
</dbReference>
<evidence type="ECO:0008006" key="6">
    <source>
        <dbReference type="Google" id="ProtNLM"/>
    </source>
</evidence>
<sequence>MQDMFSHLDPEVVYILLSECDFKVEHAMDSLLELSVAAEDIAPISGFEVAAALLSSQRQPVNTESPRDHPTLCSPQQPPSVWSHADQDESACLTEEIDHLIRQELETLTPEWEQGGGRHTSDVLLPDTKALSSTSTPSSRNGTSGDQPCPGTVHPAGQEYKPHSPVSDQSFIFSSQQDRSVLDFSHLTSDPAELDTNLGLGATGGYSASQAYNLLGSPTCPPSGGMPWGARIKSSISGKGGEEERLNVPRWNMDAPEFHPQPRIHGNYAVGGPVFITPVNTPLSWAARASPAGGACLSPAAGSSGFGQSTLAKAILQQNPHGVVFSTDDYFCRHGDYCYDPSVLGEAHEWNHNRAKEAMEASSSPVIIDNTNMQGWEMRPYVAMALKMNYKVLFREPDSWWKNKPKELERRTRHGVSADKIRRMIDHYERHVTIQSIMGSTNPKLESKHCLEPPSEPECQPSPQTELQPPSEPERQPSPQTELQPPSEPERQPSPQTELQPPSEAERQPSPQTELQPPSEPEFKSSPPPELHPPTDPELQPLPQSEQPDNIESQHTSSDPAHPDLVEEQLLIQNFIRPRPQLFSSLPDVSSVGCFRGDLVLGHTSVSTESLLSFSERPSEKSLVILDIWDSQVSRNGGVLDSERNSQLEERQQVGDVGVAAGTPSCSAEPVLFNASCRGEDERPTAFSESIGQRVKRERRSRTKKSDCLEPADIVKDTGQSEREVGGIGRAGARPELLDFVGDWPSEEVLEQRGKASRRRVGREVGCGSEEAGQSVGQSEWGTGSGPNFTEFQKLLDLLQTGVAPSNSSVSDHAPGGGLGRGEAACLTSCGDGASDYVSADPSLGQELPHNVMVESTPTTEHREGETILATGEGGQMGAVEMEGMVSLEAGIGSHISEVGQGTDASETSVESEVGHVGGGSRKQQCRSRRALKHCKLALTFTHNSPQLPSAPDPKLDPKSPSPPPSLVDTGRSTQTDPQDFAFLWRLERDRHGYPNDAKNSGPTILRGNPSRFVPEVSAVVSAAIAVHPSGWREVPYRVMLEKGSQVEDDELQGGRTQQENLDTLRRHFKLVNRDILDDLYDKCQQNLEWTSNLLLDSGERLFREEEEGAVGGDEDRSMLALFGGVDQTMGTGLGCQLEPDGACSITEQEVAPSSGQELEVQAMPTSHSDINVGVASGEGGEEVGAYQGGVAVGFSALGHGVPGAFRGVGSEGGDTPLVESTRLEPRTDVTEQVGLEGGANSEEWEEWVRRQEVLGEEELSLSLPDQLKELLRRQKETRGEPRGDPRERAKRTRHVDIQSVELKLPTELALQLTELFGPVGVDPGVCSPDDYVVKMDLNMAKLLYQKWKETIQEKQRQAALSYRLQQEDELASMGSQSKLHDEMPIMDHWSVSSPHVSLRDIMTEEQALQDNMERVQSRDGGSSRRDGAAMLKETQLFDLFPNIDRHFLLDIFRDHNYCLEQTEQFLRSVLVESPVRNVVAPERPPCTHQRHAAAMSVAPPLPQYQDVEDPEYEDFRAEARLQKQKQQDCFSKAAEAYRQKRKDVASFYAQQGHLHGQKMREANHRAAVQIFERVNSSLLPQNVLDLHGLHVDEALIHLQQVLEEKITERQQSLCAPQLSVITGRGNHSHGGVARVRPAVIDYLKTQGYRYTPQHTPQNTGLQVNTSTHTLQNTQGYRYTPQHTHLKTQGYSYTPQHTPQNTGLQVYTSTHTSKHTGLQVYTSTHTSKTQGYRYTLQHTPQNTGLQVYTSTHTSKHRATGIHLNTHLKTHRATGIHLNT</sequence>
<dbReference type="Pfam" id="PF25125">
    <property type="entry name" value="DUF7817"/>
    <property type="match status" value="1"/>
</dbReference>
<dbReference type="SMART" id="SM00463">
    <property type="entry name" value="SMR"/>
    <property type="match status" value="1"/>
</dbReference>
<dbReference type="Pfam" id="PF25124">
    <property type="entry name" value="DUF7816"/>
    <property type="match status" value="1"/>
</dbReference>
<dbReference type="InterPro" id="IPR056720">
    <property type="entry name" value="DUF7818"/>
</dbReference>
<feature type="domain" description="Smr" evidence="2">
    <location>
        <begin position="1585"/>
        <end position="1665"/>
    </location>
</feature>
<evidence type="ECO:0000256" key="1">
    <source>
        <dbReference type="SAM" id="MobiDB-lite"/>
    </source>
</evidence>
<dbReference type="CDD" id="cd14365">
    <property type="entry name" value="CUE_N4BP2"/>
    <property type="match status" value="1"/>
</dbReference>
<dbReference type="PROSITE" id="PS51140">
    <property type="entry name" value="CUE"/>
    <property type="match status" value="1"/>
</dbReference>
<dbReference type="SUPFAM" id="SSF46934">
    <property type="entry name" value="UBA-like"/>
    <property type="match status" value="1"/>
</dbReference>
<feature type="domain" description="CUE" evidence="3">
    <location>
        <begin position="1"/>
        <end position="36"/>
    </location>
</feature>
<accession>A0ABD0YFJ1</accession>
<dbReference type="PROSITE" id="PS50828">
    <property type="entry name" value="SMR"/>
    <property type="match status" value="1"/>
</dbReference>
<dbReference type="SMART" id="SM01162">
    <property type="entry name" value="DUF1771"/>
    <property type="match status" value="1"/>
</dbReference>
<gene>
    <name evidence="4" type="ORF">UPYG_G00049780</name>
</gene>
<dbReference type="InterPro" id="IPR003892">
    <property type="entry name" value="CUE"/>
</dbReference>
<dbReference type="Proteomes" id="UP001557470">
    <property type="component" value="Unassembled WGS sequence"/>
</dbReference>
<feature type="region of interest" description="Disordered" evidence="1">
    <location>
        <begin position="900"/>
        <end position="926"/>
    </location>
</feature>
<dbReference type="InterPro" id="IPR056719">
    <property type="entry name" value="DUF7817"/>
</dbReference>
<feature type="region of interest" description="Disordered" evidence="1">
    <location>
        <begin position="684"/>
        <end position="707"/>
    </location>
</feature>
<evidence type="ECO:0000313" key="4">
    <source>
        <dbReference type="EMBL" id="KAL1023977.1"/>
    </source>
</evidence>
<dbReference type="InterPro" id="IPR009060">
    <property type="entry name" value="UBA-like_sf"/>
</dbReference>
<feature type="region of interest" description="Disordered" evidence="1">
    <location>
        <begin position="108"/>
        <end position="168"/>
    </location>
</feature>
<feature type="compositionally biased region" description="Basic and acidic residues" evidence="1">
    <location>
        <begin position="1273"/>
        <end position="1288"/>
    </location>
</feature>
<feature type="region of interest" description="Disordered" evidence="1">
    <location>
        <begin position="436"/>
        <end position="561"/>
    </location>
</feature>
<dbReference type="PANTHER" id="PTHR46535">
    <property type="entry name" value="NEDD4-BINDING PROTEIN 2"/>
    <property type="match status" value="1"/>
</dbReference>
<feature type="region of interest" description="Disordered" evidence="1">
    <location>
        <begin position="58"/>
        <end position="88"/>
    </location>
</feature>
<dbReference type="SUPFAM" id="SSF160443">
    <property type="entry name" value="SMR domain-like"/>
    <property type="match status" value="1"/>
</dbReference>
<feature type="compositionally biased region" description="Low complexity" evidence="1">
    <location>
        <begin position="457"/>
        <end position="469"/>
    </location>
</feature>
<dbReference type="PANTHER" id="PTHR46535:SF1">
    <property type="entry name" value="NEDD4-BINDING PROTEIN 2"/>
    <property type="match status" value="1"/>
</dbReference>
<feature type="compositionally biased region" description="Basic residues" evidence="1">
    <location>
        <begin position="694"/>
        <end position="703"/>
    </location>
</feature>
<evidence type="ECO:0000259" key="3">
    <source>
        <dbReference type="PROSITE" id="PS51140"/>
    </source>
</evidence>
<reference evidence="4 5" key="1">
    <citation type="submission" date="2024-06" db="EMBL/GenBank/DDBJ databases">
        <authorList>
            <person name="Pan Q."/>
            <person name="Wen M."/>
            <person name="Jouanno E."/>
            <person name="Zahm M."/>
            <person name="Klopp C."/>
            <person name="Cabau C."/>
            <person name="Louis A."/>
            <person name="Berthelot C."/>
            <person name="Parey E."/>
            <person name="Roest Crollius H."/>
            <person name="Montfort J."/>
            <person name="Robinson-Rechavi M."/>
            <person name="Bouchez O."/>
            <person name="Lampietro C."/>
            <person name="Lopez Roques C."/>
            <person name="Donnadieu C."/>
            <person name="Postlethwait J."/>
            <person name="Bobe J."/>
            <person name="Verreycken H."/>
            <person name="Guiguen Y."/>
        </authorList>
    </citation>
    <scope>NUCLEOTIDE SEQUENCE [LARGE SCALE GENOMIC DNA]</scope>
    <source>
        <strain evidence="4">Up_M1</strain>
        <tissue evidence="4">Testis</tissue>
    </source>
</reference>
<evidence type="ECO:0000259" key="2">
    <source>
        <dbReference type="PROSITE" id="PS50828"/>
    </source>
</evidence>
<feature type="compositionally biased region" description="Low complexity" evidence="1">
    <location>
        <begin position="537"/>
        <end position="548"/>
    </location>
</feature>
<dbReference type="Gene3D" id="3.30.1370.110">
    <property type="match status" value="1"/>
</dbReference>
<dbReference type="InterPro" id="IPR041801">
    <property type="entry name" value="N4BP2_CUE"/>
</dbReference>
<organism evidence="4 5">
    <name type="scientific">Umbra pygmaea</name>
    <name type="common">Eastern mudminnow</name>
    <dbReference type="NCBI Taxonomy" id="75934"/>
    <lineage>
        <taxon>Eukaryota</taxon>
        <taxon>Metazoa</taxon>
        <taxon>Chordata</taxon>
        <taxon>Craniata</taxon>
        <taxon>Vertebrata</taxon>
        <taxon>Euteleostomi</taxon>
        <taxon>Actinopterygii</taxon>
        <taxon>Neopterygii</taxon>
        <taxon>Teleostei</taxon>
        <taxon>Protacanthopterygii</taxon>
        <taxon>Esociformes</taxon>
        <taxon>Umbridae</taxon>
        <taxon>Umbra</taxon>
    </lineage>
</organism>
<dbReference type="Pfam" id="PF01713">
    <property type="entry name" value="Smr"/>
    <property type="match status" value="1"/>
</dbReference>
<dbReference type="Gene3D" id="1.10.8.10">
    <property type="entry name" value="DNA helicase RuvA subunit, C-terminal domain"/>
    <property type="match status" value="1"/>
</dbReference>
<protein>
    <recommendedName>
        <fullName evidence="6">NEDD4-binding protein 2</fullName>
    </recommendedName>
</protein>
<feature type="region of interest" description="Disordered" evidence="1">
    <location>
        <begin position="761"/>
        <end position="782"/>
    </location>
</feature>
<comment type="caution">
    <text evidence="4">The sequence shown here is derived from an EMBL/GenBank/DDBJ whole genome shotgun (WGS) entry which is preliminary data.</text>
</comment>
<dbReference type="InterPro" id="IPR056718">
    <property type="entry name" value="DUF7816"/>
</dbReference>
<feature type="compositionally biased region" description="Polar residues" evidence="1">
    <location>
        <begin position="130"/>
        <end position="146"/>
    </location>
</feature>
<dbReference type="Pfam" id="PF13671">
    <property type="entry name" value="AAA_33"/>
    <property type="match status" value="1"/>
</dbReference>
<dbReference type="InterPro" id="IPR002625">
    <property type="entry name" value="Smr_dom"/>
</dbReference>
<keyword evidence="5" id="KW-1185">Reference proteome</keyword>
<feature type="compositionally biased region" description="Polar residues" evidence="1">
    <location>
        <begin position="550"/>
        <end position="559"/>
    </location>
</feature>